<dbReference type="InterPro" id="IPR013022">
    <property type="entry name" value="Xyl_isomerase-like_TIM-brl"/>
</dbReference>
<dbReference type="HOGENOM" id="CLU_955177_0_0_2"/>
<dbReference type="PATRIC" id="fig|228908.8.peg.378"/>
<dbReference type="Gene3D" id="3.20.20.150">
    <property type="entry name" value="Divalent-metal-dependent TIM barrel enzymes"/>
    <property type="match status" value="1"/>
</dbReference>
<dbReference type="Pfam" id="PF01261">
    <property type="entry name" value="AP_endonuc_2"/>
    <property type="match status" value="1"/>
</dbReference>
<protein>
    <submittedName>
        <fullName evidence="2">NEQ368</fullName>
    </submittedName>
</protein>
<sequence>MVLFDWGTYNGGSKLYVAELLGMKLTEIPPYDFSRRNRPIEYFKQYKEKATKAFTTITAHAPYYSLIPRDLRQLDKIKKIMLDVAIKAKTAGAEILNMHIGGKTGDPDKDVEIVTSVLKYLLQNTKDIKFSLETSYSGYLFGSIEEIRAVIEALNSDRVLISLQLENDWMREFEVYRTGQFHKAAQYATEDFWKKILKQGLELGNGYLSLRFAQITGVRLRGIVVKKRVPLGMGYPPLEPLANAIAEFMVKEVYEKGLETKMHIIYTGIPQTKYVDTLKLYSSIMEKVVNYLR</sequence>
<dbReference type="SUPFAM" id="SSF51658">
    <property type="entry name" value="Xylose isomerase-like"/>
    <property type="match status" value="1"/>
</dbReference>
<dbReference type="AlphaFoldDB" id="Q74MC5"/>
<gene>
    <name evidence="2" type="ordered locus">NEQ368</name>
</gene>
<proteinExistence type="predicted"/>
<evidence type="ECO:0000259" key="1">
    <source>
        <dbReference type="Pfam" id="PF01261"/>
    </source>
</evidence>
<dbReference type="Proteomes" id="UP000000578">
    <property type="component" value="Chromosome"/>
</dbReference>
<dbReference type="EnsemblBacteria" id="AAR39217">
    <property type="protein sequence ID" value="AAR39217"/>
    <property type="gene ID" value="NEQ368"/>
</dbReference>
<evidence type="ECO:0000313" key="3">
    <source>
        <dbReference type="Proteomes" id="UP000000578"/>
    </source>
</evidence>
<name>Q74MC5_NANEQ</name>
<feature type="domain" description="Xylose isomerase-like TIM barrel" evidence="1">
    <location>
        <begin position="21"/>
        <end position="248"/>
    </location>
</feature>
<organism evidence="2 3">
    <name type="scientific">Nanoarchaeum equitans (strain Kin4-M)</name>
    <dbReference type="NCBI Taxonomy" id="228908"/>
    <lineage>
        <taxon>Archaea</taxon>
        <taxon>Nanobdellota</taxon>
        <taxon>Candidatus Nanoarchaeia</taxon>
        <taxon>Nanoarchaeales</taxon>
        <taxon>Nanoarchaeaceae</taxon>
        <taxon>Nanoarchaeum</taxon>
    </lineage>
</organism>
<dbReference type="STRING" id="228908.NEQ368"/>
<accession>Q74MC5</accession>
<keyword evidence="3" id="KW-1185">Reference proteome</keyword>
<dbReference type="InterPro" id="IPR036237">
    <property type="entry name" value="Xyl_isomerase-like_sf"/>
</dbReference>
<evidence type="ECO:0000313" key="2">
    <source>
        <dbReference type="EMBL" id="AAR39217.1"/>
    </source>
</evidence>
<dbReference type="KEGG" id="neq:NEQ368"/>
<reference evidence="2 3" key="1">
    <citation type="journal article" date="2003" name="Proc. Natl. Acad. Sci. U.S.A.">
        <title>The genome of Nanoarchaeum equitans: insights into early archaeal evolution and derived parasitism.</title>
        <authorList>
            <person name="Waters E."/>
            <person name="Hohn M.J."/>
            <person name="Ahel I."/>
            <person name="Graham D.E."/>
            <person name="Adams M.D."/>
            <person name="Barnstead M."/>
            <person name="Beeson K.Y."/>
            <person name="Bibbs L."/>
            <person name="Bolanos R."/>
            <person name="Keller M."/>
            <person name="Kretz K."/>
            <person name="Lin X."/>
            <person name="Mathur E."/>
            <person name="Ni J."/>
            <person name="Podar M."/>
            <person name="Richardson T."/>
            <person name="Sutton G.G."/>
            <person name="Simon M."/>
            <person name="Soll D."/>
            <person name="Stetter K.O."/>
            <person name="Short J.M."/>
            <person name="Noordewier M."/>
        </authorList>
    </citation>
    <scope>NUCLEOTIDE SEQUENCE [LARGE SCALE GENOMIC DNA]</scope>
    <source>
        <strain evidence="2 3">Kin4-M</strain>
    </source>
</reference>
<dbReference type="BioCyc" id="NEQU228908:GJB6-394-MONOMER"/>
<dbReference type="EMBL" id="AE017199">
    <property type="protein sequence ID" value="AAR39217.1"/>
    <property type="molecule type" value="Genomic_DNA"/>
</dbReference>